<dbReference type="PANTHER" id="PTHR30586:SF0">
    <property type="entry name" value="ION-TRANSLOCATING OXIDOREDUCTASE COMPLEX SUBUNIT E"/>
    <property type="match status" value="1"/>
</dbReference>
<feature type="transmembrane region" description="Helical" evidence="8">
    <location>
        <begin position="98"/>
        <end position="119"/>
    </location>
</feature>
<accession>C6BTL9</accession>
<feature type="transmembrane region" description="Helical" evidence="8">
    <location>
        <begin position="71"/>
        <end position="92"/>
    </location>
</feature>
<keyword evidence="3 8" id="KW-0812">Transmembrane</keyword>
<keyword evidence="7 8" id="KW-0472">Membrane</keyword>
<keyword evidence="10" id="KW-1185">Reference proteome</keyword>
<dbReference type="RefSeq" id="WP_015851615.1">
    <property type="nucleotide sequence ID" value="NC_012881.1"/>
</dbReference>
<dbReference type="Proteomes" id="UP000002601">
    <property type="component" value="Chromosome"/>
</dbReference>
<proteinExistence type="inferred from homology"/>
<evidence type="ECO:0000256" key="8">
    <source>
        <dbReference type="HAMAP-Rule" id="MF_00478"/>
    </source>
</evidence>
<evidence type="ECO:0000256" key="1">
    <source>
        <dbReference type="ARBA" id="ARBA00004127"/>
    </source>
</evidence>
<feature type="transmembrane region" description="Helical" evidence="8">
    <location>
        <begin position="172"/>
        <end position="193"/>
    </location>
</feature>
<dbReference type="HAMAP" id="MF_00478">
    <property type="entry name" value="RsxE_RnfE"/>
    <property type="match status" value="1"/>
</dbReference>
<dbReference type="EMBL" id="CP001649">
    <property type="protein sequence ID" value="ACS79799.1"/>
    <property type="molecule type" value="Genomic_DNA"/>
</dbReference>
<name>C6BTL9_MARSD</name>
<comment type="function">
    <text evidence="8">Part of a membrane-bound complex that couples electron transfer with translocation of ions across the membrane.</text>
</comment>
<feature type="transmembrane region" description="Helical" evidence="8">
    <location>
        <begin position="38"/>
        <end position="59"/>
    </location>
</feature>
<dbReference type="PANTHER" id="PTHR30586">
    <property type="entry name" value="ELECTRON TRANSPORT COMPLEX PROTEIN RNFE"/>
    <property type="match status" value="1"/>
</dbReference>
<dbReference type="EC" id="7.-.-.-" evidence="8"/>
<dbReference type="eggNOG" id="COG4660">
    <property type="taxonomic scope" value="Bacteria"/>
</dbReference>
<keyword evidence="4 8" id="KW-1278">Translocase</keyword>
<feature type="transmembrane region" description="Helical" evidence="8">
    <location>
        <begin position="131"/>
        <end position="152"/>
    </location>
</feature>
<sequence>MSRLWKEFSKGLWKDLPPFKVVLGLCPVLAVTKTADNGFGMGMAVIFVLTMSNILVSIFRKIIPPKVRIACFIVIAASLVVSVELLMQAFAYPLYQQLGIFVPLIVVNCIILGRAEAFASKNPVLLSAADGLGMGIGFTISLTLLGGLRELFGYGTIFDNQIMPENFKPFSFMVEAPGAFVCLGLMLAAMNIFTSWQARRKGQAVLDNPGHDCKTCGICSR</sequence>
<dbReference type="KEGG" id="dsa:Desal_1737"/>
<dbReference type="GO" id="GO:0012505">
    <property type="term" value="C:endomembrane system"/>
    <property type="evidence" value="ECO:0007669"/>
    <property type="project" value="UniProtKB-SubCell"/>
</dbReference>
<keyword evidence="8" id="KW-1003">Cell membrane</keyword>
<evidence type="ECO:0000256" key="4">
    <source>
        <dbReference type="ARBA" id="ARBA00022967"/>
    </source>
</evidence>
<gene>
    <name evidence="8" type="primary">rnfE</name>
    <name evidence="9" type="ordered locus">Desal_1737</name>
</gene>
<evidence type="ECO:0000256" key="6">
    <source>
        <dbReference type="ARBA" id="ARBA00022989"/>
    </source>
</evidence>
<comment type="subcellular location">
    <subcellularLocation>
        <location evidence="8">Cell inner membrane</location>
        <topology evidence="8">Multi-pass membrane protein</topology>
    </subcellularLocation>
    <subcellularLocation>
        <location evidence="1">Endomembrane system</location>
        <topology evidence="1">Multi-pass membrane protein</topology>
    </subcellularLocation>
</comment>
<dbReference type="GO" id="GO:0005886">
    <property type="term" value="C:plasma membrane"/>
    <property type="evidence" value="ECO:0007669"/>
    <property type="project" value="UniProtKB-SubCell"/>
</dbReference>
<evidence type="ECO:0000256" key="2">
    <source>
        <dbReference type="ARBA" id="ARBA00022448"/>
    </source>
</evidence>
<evidence type="ECO:0000313" key="9">
    <source>
        <dbReference type="EMBL" id="ACS79799.1"/>
    </source>
</evidence>
<dbReference type="Pfam" id="PF02508">
    <property type="entry name" value="Rnf-Nqr"/>
    <property type="match status" value="1"/>
</dbReference>
<keyword evidence="5 8" id="KW-0249">Electron transport</keyword>
<comment type="similarity">
    <text evidence="8">Belongs to the NqrDE/RnfAE family.</text>
</comment>
<evidence type="ECO:0000256" key="3">
    <source>
        <dbReference type="ARBA" id="ARBA00022692"/>
    </source>
</evidence>
<dbReference type="OrthoDB" id="9782945at2"/>
<dbReference type="AlphaFoldDB" id="C6BTL9"/>
<dbReference type="InterPro" id="IPR003667">
    <property type="entry name" value="NqrDE/RnfAE"/>
</dbReference>
<keyword evidence="8" id="KW-0997">Cell inner membrane</keyword>
<dbReference type="NCBIfam" id="NF009070">
    <property type="entry name" value="PRK12405.1"/>
    <property type="match status" value="1"/>
</dbReference>
<dbReference type="InterPro" id="IPR010968">
    <property type="entry name" value="RnfE"/>
</dbReference>
<keyword evidence="2 8" id="KW-0813">Transport</keyword>
<dbReference type="NCBIfam" id="TIGR01948">
    <property type="entry name" value="rnfE"/>
    <property type="match status" value="1"/>
</dbReference>
<protein>
    <recommendedName>
        <fullName evidence="8">Ion-translocating oxidoreductase complex subunit E</fullName>
        <ecNumber evidence="8">7.-.-.-</ecNumber>
    </recommendedName>
    <alternativeName>
        <fullName evidence="8">Rnf electron transport complex subunit E</fullName>
    </alternativeName>
</protein>
<dbReference type="PIRSF" id="PIRSF006102">
    <property type="entry name" value="NQR_DE"/>
    <property type="match status" value="1"/>
</dbReference>
<dbReference type="GO" id="GO:0022900">
    <property type="term" value="P:electron transport chain"/>
    <property type="evidence" value="ECO:0007669"/>
    <property type="project" value="UniProtKB-UniRule"/>
</dbReference>
<dbReference type="STRING" id="526222.Desal_1737"/>
<organism evidence="9 10">
    <name type="scientific">Maridesulfovibrio salexigens (strain ATCC 14822 / DSM 2638 / NCIMB 8403 / VKM B-1763)</name>
    <name type="common">Desulfovibrio salexigens</name>
    <dbReference type="NCBI Taxonomy" id="526222"/>
    <lineage>
        <taxon>Bacteria</taxon>
        <taxon>Pseudomonadati</taxon>
        <taxon>Thermodesulfobacteriota</taxon>
        <taxon>Desulfovibrionia</taxon>
        <taxon>Desulfovibrionales</taxon>
        <taxon>Desulfovibrionaceae</taxon>
        <taxon>Maridesulfovibrio</taxon>
    </lineage>
</organism>
<evidence type="ECO:0000313" key="10">
    <source>
        <dbReference type="Proteomes" id="UP000002601"/>
    </source>
</evidence>
<dbReference type="HOGENOM" id="CLU_046659_0_0_7"/>
<reference evidence="9 10" key="1">
    <citation type="submission" date="2009-06" db="EMBL/GenBank/DDBJ databases">
        <title>Complete sequence of Desulfovibrio salexigens DSM 2638.</title>
        <authorList>
            <consortium name="US DOE Joint Genome Institute"/>
            <person name="Lucas S."/>
            <person name="Copeland A."/>
            <person name="Lapidus A."/>
            <person name="Glavina del Rio T."/>
            <person name="Tice H."/>
            <person name="Bruce D."/>
            <person name="Goodwin L."/>
            <person name="Pitluck S."/>
            <person name="Munk A.C."/>
            <person name="Brettin T."/>
            <person name="Detter J.C."/>
            <person name="Han C."/>
            <person name="Tapia R."/>
            <person name="Larimer F."/>
            <person name="Land M."/>
            <person name="Hauser L."/>
            <person name="Kyrpides N."/>
            <person name="Anderson I."/>
            <person name="Wall J.D."/>
            <person name="Arkin A.P."/>
            <person name="Dehal P."/>
            <person name="Chivian D."/>
            <person name="Giles B."/>
            <person name="Hazen T.C."/>
        </authorList>
    </citation>
    <scope>NUCLEOTIDE SEQUENCE [LARGE SCALE GENOMIC DNA]</scope>
    <source>
        <strain evidence="10">ATCC 14822 / DSM 2638 / NCIMB 8403 / VKM B-1763</strain>
    </source>
</reference>
<evidence type="ECO:0000256" key="7">
    <source>
        <dbReference type="ARBA" id="ARBA00023136"/>
    </source>
</evidence>
<keyword evidence="6 8" id="KW-1133">Transmembrane helix</keyword>
<evidence type="ECO:0000256" key="5">
    <source>
        <dbReference type="ARBA" id="ARBA00022982"/>
    </source>
</evidence>
<comment type="subunit">
    <text evidence="8">The complex is composed of six subunits: RnfA, RnfB, RnfC, RnfD, RnfE and RnfG.</text>
</comment>